<evidence type="ECO:0000256" key="8">
    <source>
        <dbReference type="ARBA" id="ARBA00048679"/>
    </source>
</evidence>
<comment type="catalytic activity">
    <reaction evidence="8">
        <text>L-seryl-[protein] + ATP = O-phospho-L-seryl-[protein] + ADP + H(+)</text>
        <dbReference type="Rhea" id="RHEA:17989"/>
        <dbReference type="Rhea" id="RHEA-COMP:9863"/>
        <dbReference type="Rhea" id="RHEA-COMP:11604"/>
        <dbReference type="ChEBI" id="CHEBI:15378"/>
        <dbReference type="ChEBI" id="CHEBI:29999"/>
        <dbReference type="ChEBI" id="CHEBI:30616"/>
        <dbReference type="ChEBI" id="CHEBI:83421"/>
        <dbReference type="ChEBI" id="CHEBI:456216"/>
        <dbReference type="EC" id="2.7.11.1"/>
    </reaction>
</comment>
<feature type="region of interest" description="Disordered" evidence="10">
    <location>
        <begin position="104"/>
        <end position="144"/>
    </location>
</feature>
<feature type="compositionally biased region" description="Polar residues" evidence="10">
    <location>
        <begin position="303"/>
        <end position="319"/>
    </location>
</feature>
<evidence type="ECO:0000256" key="10">
    <source>
        <dbReference type="SAM" id="MobiDB-lite"/>
    </source>
</evidence>
<feature type="compositionally biased region" description="Acidic residues" evidence="10">
    <location>
        <begin position="120"/>
        <end position="140"/>
    </location>
</feature>
<dbReference type="Proteomes" id="UP001176961">
    <property type="component" value="Unassembled WGS sequence"/>
</dbReference>
<accession>A0AA36GR60</accession>
<evidence type="ECO:0000313" key="12">
    <source>
        <dbReference type="EMBL" id="CAJ0596800.1"/>
    </source>
</evidence>
<feature type="region of interest" description="Disordered" evidence="10">
    <location>
        <begin position="303"/>
        <end position="324"/>
    </location>
</feature>
<dbReference type="Gene3D" id="3.30.200.20">
    <property type="entry name" value="Phosphorylase Kinase, domain 1"/>
    <property type="match status" value="1"/>
</dbReference>
<feature type="domain" description="Protein kinase" evidence="11">
    <location>
        <begin position="580"/>
        <end position="907"/>
    </location>
</feature>
<evidence type="ECO:0000256" key="6">
    <source>
        <dbReference type="ARBA" id="ARBA00022840"/>
    </source>
</evidence>
<proteinExistence type="predicted"/>
<protein>
    <recommendedName>
        <fullName evidence="1">non-specific serine/threonine protein kinase</fullName>
        <ecNumber evidence="1">2.7.11.1</ecNumber>
    </recommendedName>
</protein>
<feature type="region of interest" description="Disordered" evidence="10">
    <location>
        <begin position="390"/>
        <end position="436"/>
    </location>
</feature>
<keyword evidence="13" id="KW-1185">Reference proteome</keyword>
<gene>
    <name evidence="12" type="ORF">CYNAS_LOCUS8783</name>
</gene>
<dbReference type="Gene3D" id="1.10.510.10">
    <property type="entry name" value="Transferase(Phosphotransferase) domain 1"/>
    <property type="match status" value="1"/>
</dbReference>
<evidence type="ECO:0000256" key="9">
    <source>
        <dbReference type="PROSITE-ProRule" id="PRU10141"/>
    </source>
</evidence>
<dbReference type="GO" id="GO:0005524">
    <property type="term" value="F:ATP binding"/>
    <property type="evidence" value="ECO:0007669"/>
    <property type="project" value="UniProtKB-UniRule"/>
</dbReference>
<keyword evidence="4 9" id="KW-0547">Nucleotide-binding</keyword>
<sequence length="907" mass="103118">MEKRIYHGNCGHEMRPTVYKKNLNYRCACGFAVSANRIDAAAMAYGNLNGRSMPIKTRLRPKRVSLRRSFRTRPSDQTAIICVDHHPEIKLFYEDEWDDDFALRSPKPRRERRPKHNPVLEEDIIEEEEENVNDNDENNENVDPQVDSDLPAMQELNEKIAIAEEWSLYIESEEGERMKAVGNKLVPYETYTGHKATAHLFPKREKTPPPSEEEVKALDRARCDSYWAHVDRFLGPVKKKTPVRPTIIMASGTSFRAESAAIERVRKNTRSLAIEPIEETPEMLDTESASVGGASYQQRCSEASTAVHSVTPKSRLQSTDGRKQKPSLLTASLLDLDDNTQAESRTCQELSFTSICDLGELQSPVLFSTPVQSAPQAQSTPFDQAKEIFTETPVQRTDFSSPRWANVTGRSKERTLSRLSRKSHADDEPISPPPQVDSFDEFGSCIIPDNPASTGVVKETEAIKCASNEDEQLSYMLETSLDLSLHNRSEHQMSYTSMATLGEELPLRTTQNIGNMTRNATQMSNTTRNITHLTNASFVDIPFYLSGCENAMTASPLQTLLYVIGQPEVIEWNDLPKDVFENPRKLGEGVYGEVFATTYNGRPTAMKVVPFHGDKVIYAGKVNGECLMDAASILPEILTNRELSALNEPISDSSTPNFIQLLKVNVVRGQYPEAFLRAWDQYDEERESENDRPTDYASNEQLFVTIGMAMGGIDLEHYKMKNEDQVLSTLLQVAISLLVAEDRLEFEHRDLHIGNVLVIEEDADLEYKVRGGTMILRSYGVKVNIIDFTLSRMRKEGTTLYRDLEADEELFTGSGDYQFDIYRMMRHENQGDWLSFNPKTNCFWLHYLSKYLISKQKCRKAIPKKRKQVLQSVWDQLLNFDSVRDMFTNNEFIEVLKNHLTVIPRSE</sequence>
<dbReference type="PROSITE" id="PS00107">
    <property type="entry name" value="PROTEIN_KINASE_ATP"/>
    <property type="match status" value="1"/>
</dbReference>
<dbReference type="Pfam" id="PF12330">
    <property type="entry name" value="Haspin_kinase"/>
    <property type="match status" value="1"/>
</dbReference>
<dbReference type="EMBL" id="CATQJL010000223">
    <property type="protein sequence ID" value="CAJ0596800.1"/>
    <property type="molecule type" value="Genomic_DNA"/>
</dbReference>
<evidence type="ECO:0000256" key="2">
    <source>
        <dbReference type="ARBA" id="ARBA00022527"/>
    </source>
</evidence>
<name>A0AA36GR60_CYLNA</name>
<dbReference type="SMART" id="SM01331">
    <property type="entry name" value="DUF3635"/>
    <property type="match status" value="1"/>
</dbReference>
<keyword evidence="6 9" id="KW-0067">ATP-binding</keyword>
<dbReference type="GO" id="GO:0035556">
    <property type="term" value="P:intracellular signal transduction"/>
    <property type="evidence" value="ECO:0007669"/>
    <property type="project" value="TreeGrafter"/>
</dbReference>
<dbReference type="PROSITE" id="PS50011">
    <property type="entry name" value="PROTEIN_KINASE_DOM"/>
    <property type="match status" value="1"/>
</dbReference>
<feature type="binding site" evidence="9">
    <location>
        <position position="607"/>
    </location>
    <ligand>
        <name>ATP</name>
        <dbReference type="ChEBI" id="CHEBI:30616"/>
    </ligand>
</feature>
<evidence type="ECO:0000256" key="7">
    <source>
        <dbReference type="ARBA" id="ARBA00047899"/>
    </source>
</evidence>
<dbReference type="GO" id="GO:0005634">
    <property type="term" value="C:nucleus"/>
    <property type="evidence" value="ECO:0007669"/>
    <property type="project" value="TreeGrafter"/>
</dbReference>
<dbReference type="GO" id="GO:0005737">
    <property type="term" value="C:cytoplasm"/>
    <property type="evidence" value="ECO:0007669"/>
    <property type="project" value="TreeGrafter"/>
</dbReference>
<dbReference type="PANTHER" id="PTHR24419:SF18">
    <property type="entry name" value="SERINE_THREONINE-PROTEIN KINASE HASPIN"/>
    <property type="match status" value="1"/>
</dbReference>
<reference evidence="12" key="1">
    <citation type="submission" date="2023-07" db="EMBL/GenBank/DDBJ databases">
        <authorList>
            <consortium name="CYATHOMIX"/>
        </authorList>
    </citation>
    <scope>NUCLEOTIDE SEQUENCE</scope>
    <source>
        <strain evidence="12">N/A</strain>
    </source>
</reference>
<organism evidence="12 13">
    <name type="scientific">Cylicocyclus nassatus</name>
    <name type="common">Nematode worm</name>
    <dbReference type="NCBI Taxonomy" id="53992"/>
    <lineage>
        <taxon>Eukaryota</taxon>
        <taxon>Metazoa</taxon>
        <taxon>Ecdysozoa</taxon>
        <taxon>Nematoda</taxon>
        <taxon>Chromadorea</taxon>
        <taxon>Rhabditida</taxon>
        <taxon>Rhabditina</taxon>
        <taxon>Rhabditomorpha</taxon>
        <taxon>Strongyloidea</taxon>
        <taxon>Strongylidae</taxon>
        <taxon>Cylicocyclus</taxon>
    </lineage>
</organism>
<evidence type="ECO:0000259" key="11">
    <source>
        <dbReference type="PROSITE" id="PS50011"/>
    </source>
</evidence>
<dbReference type="SUPFAM" id="SSF56112">
    <property type="entry name" value="Protein kinase-like (PK-like)"/>
    <property type="match status" value="1"/>
</dbReference>
<evidence type="ECO:0000313" key="13">
    <source>
        <dbReference type="Proteomes" id="UP001176961"/>
    </source>
</evidence>
<comment type="catalytic activity">
    <reaction evidence="7">
        <text>L-threonyl-[protein] + ATP = O-phospho-L-threonyl-[protein] + ADP + H(+)</text>
        <dbReference type="Rhea" id="RHEA:46608"/>
        <dbReference type="Rhea" id="RHEA-COMP:11060"/>
        <dbReference type="Rhea" id="RHEA-COMP:11605"/>
        <dbReference type="ChEBI" id="CHEBI:15378"/>
        <dbReference type="ChEBI" id="CHEBI:30013"/>
        <dbReference type="ChEBI" id="CHEBI:30616"/>
        <dbReference type="ChEBI" id="CHEBI:61977"/>
        <dbReference type="ChEBI" id="CHEBI:456216"/>
        <dbReference type="EC" id="2.7.11.1"/>
    </reaction>
</comment>
<evidence type="ECO:0000256" key="1">
    <source>
        <dbReference type="ARBA" id="ARBA00012513"/>
    </source>
</evidence>
<dbReference type="InterPro" id="IPR000719">
    <property type="entry name" value="Prot_kinase_dom"/>
</dbReference>
<feature type="compositionally biased region" description="Basic residues" evidence="10">
    <location>
        <begin position="106"/>
        <end position="116"/>
    </location>
</feature>
<keyword evidence="3" id="KW-0808">Transferase</keyword>
<dbReference type="PANTHER" id="PTHR24419">
    <property type="entry name" value="INTERLEUKIN-1 RECEPTOR-ASSOCIATED KINASE"/>
    <property type="match status" value="1"/>
</dbReference>
<dbReference type="GO" id="GO:0072354">
    <property type="term" value="F:histone H3T3 kinase activity"/>
    <property type="evidence" value="ECO:0007669"/>
    <property type="project" value="TreeGrafter"/>
</dbReference>
<evidence type="ECO:0000256" key="5">
    <source>
        <dbReference type="ARBA" id="ARBA00022777"/>
    </source>
</evidence>
<dbReference type="InterPro" id="IPR011009">
    <property type="entry name" value="Kinase-like_dom_sf"/>
</dbReference>
<dbReference type="InterPro" id="IPR024604">
    <property type="entry name" value="GSG2_C"/>
</dbReference>
<keyword evidence="5" id="KW-0418">Kinase</keyword>
<dbReference type="AlphaFoldDB" id="A0AA36GR60"/>
<dbReference type="EC" id="2.7.11.1" evidence="1"/>
<evidence type="ECO:0000256" key="4">
    <source>
        <dbReference type="ARBA" id="ARBA00022741"/>
    </source>
</evidence>
<keyword evidence="2" id="KW-0723">Serine/threonine-protein kinase</keyword>
<dbReference type="InterPro" id="IPR017441">
    <property type="entry name" value="Protein_kinase_ATP_BS"/>
</dbReference>
<dbReference type="GO" id="GO:0000278">
    <property type="term" value="P:mitotic cell cycle"/>
    <property type="evidence" value="ECO:0007669"/>
    <property type="project" value="TreeGrafter"/>
</dbReference>
<evidence type="ECO:0000256" key="3">
    <source>
        <dbReference type="ARBA" id="ARBA00022679"/>
    </source>
</evidence>
<comment type="caution">
    <text evidence="12">The sequence shown here is derived from an EMBL/GenBank/DDBJ whole genome shotgun (WGS) entry which is preliminary data.</text>
</comment>